<reference evidence="4" key="1">
    <citation type="submission" date="2016-10" db="EMBL/GenBank/DDBJ databases">
        <authorList>
            <person name="Varghese N."/>
            <person name="Submissions S."/>
        </authorList>
    </citation>
    <scope>NUCLEOTIDE SEQUENCE [LARGE SCALE GENOMIC DNA]</scope>
    <source>
        <strain evidence="4">DSM 45413</strain>
    </source>
</reference>
<dbReference type="SUPFAM" id="SSF52266">
    <property type="entry name" value="SGNH hydrolase"/>
    <property type="match status" value="1"/>
</dbReference>
<dbReference type="EMBL" id="FOEE01000016">
    <property type="protein sequence ID" value="SEP22737.1"/>
    <property type="molecule type" value="Genomic_DNA"/>
</dbReference>
<name>A0A1H8W5M7_9ACTN</name>
<sequence>MRTFPRTSILGALAGLLVASSLAGCGSDPKPVDYLALGDSAPFGFRANAPGGYGDADDFVGYPQMLADSRGIVVRNLSCPGETTASFLDEDAVNFGCTNIAGEGEGYRQRAPLHTDYDGTQLDAAVEALEDEPGIELVTLQLGGNDALLCLGTAECATADGIAAMAAQARENLDTVLSGLRDEAGYDGTIVVVNYYVVDYSDAAQTAVFGAVNTAIAEAAAAHDAELADAFEAFRAASEESDGNAVDAGLMLPADVHPTAVGQRLVARTIEATLPRAD</sequence>
<dbReference type="Proteomes" id="UP000198960">
    <property type="component" value="Unassembled WGS sequence"/>
</dbReference>
<dbReference type="Pfam" id="PF13472">
    <property type="entry name" value="Lipase_GDSL_2"/>
    <property type="match status" value="1"/>
</dbReference>
<accession>A0A1H8W5M7</accession>
<dbReference type="RefSeq" id="WP_091947992.1">
    <property type="nucleotide sequence ID" value="NZ_FOEE01000016.1"/>
</dbReference>
<evidence type="ECO:0000313" key="4">
    <source>
        <dbReference type="Proteomes" id="UP000198960"/>
    </source>
</evidence>
<dbReference type="InterPro" id="IPR036514">
    <property type="entry name" value="SGNH_hydro_sf"/>
</dbReference>
<dbReference type="PROSITE" id="PS51257">
    <property type="entry name" value="PROKAR_LIPOPROTEIN"/>
    <property type="match status" value="1"/>
</dbReference>
<keyword evidence="1" id="KW-0732">Signal</keyword>
<feature type="domain" description="SGNH hydrolase-type esterase" evidence="2">
    <location>
        <begin position="36"/>
        <end position="265"/>
    </location>
</feature>
<evidence type="ECO:0000256" key="1">
    <source>
        <dbReference type="SAM" id="SignalP"/>
    </source>
</evidence>
<evidence type="ECO:0000259" key="2">
    <source>
        <dbReference type="Pfam" id="PF13472"/>
    </source>
</evidence>
<dbReference type="STRING" id="673521.SAMN05660991_04075"/>
<gene>
    <name evidence="3" type="ORF">SAMN05660991_04075</name>
</gene>
<evidence type="ECO:0000313" key="3">
    <source>
        <dbReference type="EMBL" id="SEP22737.1"/>
    </source>
</evidence>
<organism evidence="3 4">
    <name type="scientific">Trujillonella endophytica</name>
    <dbReference type="NCBI Taxonomy" id="673521"/>
    <lineage>
        <taxon>Bacteria</taxon>
        <taxon>Bacillati</taxon>
        <taxon>Actinomycetota</taxon>
        <taxon>Actinomycetes</taxon>
        <taxon>Geodermatophilales</taxon>
        <taxon>Geodermatophilaceae</taxon>
        <taxon>Trujillonella</taxon>
    </lineage>
</organism>
<feature type="chain" id="PRO_5038718989" evidence="1">
    <location>
        <begin position="24"/>
        <end position="278"/>
    </location>
</feature>
<protein>
    <submittedName>
        <fullName evidence="3">Lysophospholipase L1</fullName>
    </submittedName>
</protein>
<dbReference type="InterPro" id="IPR013830">
    <property type="entry name" value="SGNH_hydro"/>
</dbReference>
<dbReference type="AlphaFoldDB" id="A0A1H8W5M7"/>
<dbReference type="CDD" id="cd00229">
    <property type="entry name" value="SGNH_hydrolase"/>
    <property type="match status" value="1"/>
</dbReference>
<proteinExistence type="predicted"/>
<feature type="signal peptide" evidence="1">
    <location>
        <begin position="1"/>
        <end position="23"/>
    </location>
</feature>
<dbReference type="Gene3D" id="3.40.50.1110">
    <property type="entry name" value="SGNH hydrolase"/>
    <property type="match status" value="1"/>
</dbReference>
<keyword evidence="4" id="KW-1185">Reference proteome</keyword>
<dbReference type="OrthoDB" id="5503950at2"/>